<reference evidence="3" key="1">
    <citation type="submission" date="2022-07" db="EMBL/GenBank/DDBJ databases">
        <title>Draft genome sequence of Zalerion maritima ATCC 34329, a (micro)plastics degrading marine fungus.</title>
        <authorList>
            <person name="Paco A."/>
            <person name="Goncalves M.F.M."/>
            <person name="Rocha-Santos T.A.P."/>
            <person name="Alves A."/>
        </authorList>
    </citation>
    <scope>NUCLEOTIDE SEQUENCE</scope>
    <source>
        <strain evidence="3">ATCC 34329</strain>
    </source>
</reference>
<evidence type="ECO:0000313" key="3">
    <source>
        <dbReference type="EMBL" id="KAJ2904452.1"/>
    </source>
</evidence>
<proteinExistence type="predicted"/>
<dbReference type="CDD" id="cd00170">
    <property type="entry name" value="SEC14"/>
    <property type="match status" value="1"/>
</dbReference>
<dbReference type="PANTHER" id="PTHR45657">
    <property type="entry name" value="CRAL-TRIO DOMAIN-CONTAINING PROTEIN YKL091C-RELATED"/>
    <property type="match status" value="1"/>
</dbReference>
<dbReference type="InterPro" id="IPR011074">
    <property type="entry name" value="CRAL/TRIO_N_dom"/>
</dbReference>
<dbReference type="InterPro" id="IPR001251">
    <property type="entry name" value="CRAL-TRIO_dom"/>
</dbReference>
<dbReference type="InterPro" id="IPR051026">
    <property type="entry name" value="PI/PC_transfer"/>
</dbReference>
<dbReference type="PROSITE" id="PS50191">
    <property type="entry name" value="CRAL_TRIO"/>
    <property type="match status" value="1"/>
</dbReference>
<dbReference type="InterPro" id="IPR036865">
    <property type="entry name" value="CRAL-TRIO_dom_sf"/>
</dbReference>
<dbReference type="PANTHER" id="PTHR45657:SF3">
    <property type="entry name" value="TRANSPORTER, PUTATIVE (AFU_ORTHOLOGUE AFUA_5G09260)-RELATED"/>
    <property type="match status" value="1"/>
</dbReference>
<evidence type="ECO:0000313" key="4">
    <source>
        <dbReference type="Proteomes" id="UP001201980"/>
    </source>
</evidence>
<feature type="domain" description="CRAL-TRIO" evidence="2">
    <location>
        <begin position="115"/>
        <end position="310"/>
    </location>
</feature>
<gene>
    <name evidence="3" type="ORF">MKZ38_007983</name>
</gene>
<evidence type="ECO:0000256" key="1">
    <source>
        <dbReference type="SAM" id="MobiDB-lite"/>
    </source>
</evidence>
<keyword evidence="4" id="KW-1185">Reference proteome</keyword>
<dbReference type="Proteomes" id="UP001201980">
    <property type="component" value="Unassembled WGS sequence"/>
</dbReference>
<dbReference type="Pfam" id="PF03765">
    <property type="entry name" value="CRAL_TRIO_N"/>
    <property type="match status" value="1"/>
</dbReference>
<organism evidence="3 4">
    <name type="scientific">Zalerion maritima</name>
    <dbReference type="NCBI Taxonomy" id="339359"/>
    <lineage>
        <taxon>Eukaryota</taxon>
        <taxon>Fungi</taxon>
        <taxon>Dikarya</taxon>
        <taxon>Ascomycota</taxon>
        <taxon>Pezizomycotina</taxon>
        <taxon>Sordariomycetes</taxon>
        <taxon>Lulworthiomycetidae</taxon>
        <taxon>Lulworthiales</taxon>
        <taxon>Lulworthiaceae</taxon>
        <taxon>Zalerion</taxon>
    </lineage>
</organism>
<accession>A0AAD5RV99</accession>
<feature type="compositionally biased region" description="Basic and acidic residues" evidence="1">
    <location>
        <begin position="377"/>
        <end position="403"/>
    </location>
</feature>
<evidence type="ECO:0000259" key="2">
    <source>
        <dbReference type="PROSITE" id="PS50191"/>
    </source>
</evidence>
<dbReference type="InterPro" id="IPR036273">
    <property type="entry name" value="CRAL/TRIO_N_dom_sf"/>
</dbReference>
<dbReference type="AlphaFoldDB" id="A0AAD5RV99"/>
<feature type="compositionally biased region" description="Basic and acidic residues" evidence="1">
    <location>
        <begin position="415"/>
        <end position="425"/>
    </location>
</feature>
<name>A0AAD5RV99_9PEZI</name>
<dbReference type="SMART" id="SM00516">
    <property type="entry name" value="SEC14"/>
    <property type="match status" value="1"/>
</dbReference>
<feature type="region of interest" description="Disordered" evidence="1">
    <location>
        <begin position="371"/>
        <end position="466"/>
    </location>
</feature>
<dbReference type="Gene3D" id="3.40.525.10">
    <property type="entry name" value="CRAL-TRIO lipid binding domain"/>
    <property type="match status" value="1"/>
</dbReference>
<dbReference type="EMBL" id="JAKWBI020000053">
    <property type="protein sequence ID" value="KAJ2904452.1"/>
    <property type="molecule type" value="Genomic_DNA"/>
</dbReference>
<dbReference type="Pfam" id="PF00650">
    <property type="entry name" value="CRAL_TRIO"/>
    <property type="match status" value="1"/>
</dbReference>
<dbReference type="SMART" id="SM01100">
    <property type="entry name" value="CRAL_TRIO_N"/>
    <property type="match status" value="1"/>
</dbReference>
<feature type="compositionally biased region" description="Polar residues" evidence="1">
    <location>
        <begin position="456"/>
        <end position="466"/>
    </location>
</feature>
<dbReference type="Gene3D" id="1.10.8.20">
    <property type="entry name" value="N-terminal domain of phosphatidylinositol transfer protein sec14p"/>
    <property type="match status" value="1"/>
</dbReference>
<dbReference type="SUPFAM" id="SSF52087">
    <property type="entry name" value="CRAL/TRIO domain"/>
    <property type="match status" value="1"/>
</dbReference>
<comment type="caution">
    <text evidence="3">The sequence shown here is derived from an EMBL/GenBank/DDBJ whole genome shotgun (WGS) entry which is preliminary data.</text>
</comment>
<protein>
    <submittedName>
        <fullName evidence="3">Sec14 cytosolic factor protein</fullName>
    </submittedName>
</protein>
<dbReference type="SUPFAM" id="SSF46938">
    <property type="entry name" value="CRAL/TRIO N-terminal domain"/>
    <property type="match status" value="1"/>
</dbReference>
<sequence>MTATDSPAHKVQSAGMEYGFPHGHLGRLTENEVEQLEKFKKYLEEKELYTPGPRPSHDDPTLLRYLRARKWAVQDAFQQFKDTEDWRRANDIDVLYQTIDIEAYDMARRLSFRANAELRDNSTLSGLVGEIGDERGIPLYIFEIRHLHSKAVHAYEKAADEMYTKAQWDGTTPKGLLRLFALYENLTRFTQPLSSQLHDREVPGIPITLSTNVVDVSGVSLKQFWNLKGHMQVASVLATAHYPETLDRIFVIGAPAFFSTVWSWIKRWFDPVTVSKIFILGHNEVKPVLTKFIDPKNIPKKYGGELDFNWGDMPILDPHANEEIQWCEGFADFPTGPLYWKDMEDGNLECLSVGSVDKEERVRRVCTIKKTCPSHPTPERTAEDEAVTKAETEAAAKAGDETASKANGKAPTPPEESKDMDKTAEAIESLKIGSESGSEPQDIKDLNEKLPAPEATPTQNQQAIAA</sequence>